<dbReference type="AlphaFoldDB" id="Q8KBR8"/>
<dbReference type="Proteomes" id="UP000001007">
    <property type="component" value="Chromosome"/>
</dbReference>
<dbReference type="EnsemblBacteria" id="AAM72939">
    <property type="protein sequence ID" value="AAM72939"/>
    <property type="gene ID" value="CT1715"/>
</dbReference>
<keyword evidence="9 13" id="KW-0547">Nucleotide-binding</keyword>
<dbReference type="Pfam" id="PF01300">
    <property type="entry name" value="Sua5_yciO_yrdC"/>
    <property type="match status" value="1"/>
</dbReference>
<keyword evidence="6 13" id="KW-0808">Transferase</keyword>
<dbReference type="InterPro" id="IPR050156">
    <property type="entry name" value="TC-AMP_synthase_SUA5"/>
</dbReference>
<dbReference type="Pfam" id="PF03481">
    <property type="entry name" value="Sua5_C"/>
    <property type="match status" value="1"/>
</dbReference>
<name>Q8KBR8_CHLTE</name>
<dbReference type="FunFam" id="3.90.870.10:FF:000009">
    <property type="entry name" value="Threonylcarbamoyl-AMP synthase, putative"/>
    <property type="match status" value="1"/>
</dbReference>
<feature type="binding site" evidence="14">
    <location>
        <position position="144"/>
    </location>
    <ligand>
        <name>ATP</name>
        <dbReference type="ChEBI" id="CHEBI:30616"/>
    </ligand>
</feature>
<dbReference type="Gene3D" id="3.40.50.11030">
    <property type="entry name" value="Threonylcarbamoyl-AMP synthase, C-terminal domain"/>
    <property type="match status" value="1"/>
</dbReference>
<dbReference type="GO" id="GO:0008033">
    <property type="term" value="P:tRNA processing"/>
    <property type="evidence" value="ECO:0007669"/>
    <property type="project" value="UniProtKB-KW"/>
</dbReference>
<dbReference type="eggNOG" id="COG0009">
    <property type="taxonomic scope" value="Bacteria"/>
</dbReference>
<dbReference type="OrthoDB" id="9814580at2"/>
<evidence type="ECO:0000256" key="9">
    <source>
        <dbReference type="ARBA" id="ARBA00022741"/>
    </source>
</evidence>
<comment type="subcellular location">
    <subcellularLocation>
        <location evidence="1 13">Cytoplasm</location>
    </subcellularLocation>
</comment>
<evidence type="ECO:0000313" key="16">
    <source>
        <dbReference type="EMBL" id="AAM72939.1"/>
    </source>
</evidence>
<evidence type="ECO:0000256" key="3">
    <source>
        <dbReference type="ARBA" id="ARBA00012584"/>
    </source>
</evidence>
<dbReference type="KEGG" id="cte:CT1715"/>
<keyword evidence="5 13" id="KW-0963">Cytoplasm</keyword>
<dbReference type="HOGENOM" id="CLU_031397_0_0_10"/>
<feature type="binding site" evidence="14">
    <location>
        <position position="55"/>
    </location>
    <ligand>
        <name>ATP</name>
        <dbReference type="ChEBI" id="CHEBI:30616"/>
    </ligand>
</feature>
<comment type="similarity">
    <text evidence="2 13">Belongs to the SUA5 family.</text>
</comment>
<feature type="binding site" evidence="14">
    <location>
        <position position="174"/>
    </location>
    <ligand>
        <name>L-threonine</name>
        <dbReference type="ChEBI" id="CHEBI:57926"/>
    </ligand>
</feature>
<feature type="binding site" evidence="14">
    <location>
        <position position="188"/>
    </location>
    <ligand>
        <name>ATP</name>
        <dbReference type="ChEBI" id="CHEBI:30616"/>
    </ligand>
</feature>
<dbReference type="EC" id="2.7.7.87" evidence="3 13"/>
<feature type="binding site" evidence="14">
    <location>
        <position position="134"/>
    </location>
    <ligand>
        <name>L-threonine</name>
        <dbReference type="ChEBI" id="CHEBI:57926"/>
    </ligand>
</feature>
<dbReference type="PANTHER" id="PTHR17490:SF16">
    <property type="entry name" value="THREONYLCARBAMOYL-AMP SYNTHASE"/>
    <property type="match status" value="1"/>
</dbReference>
<evidence type="ECO:0000313" key="17">
    <source>
        <dbReference type="Proteomes" id="UP000001007"/>
    </source>
</evidence>
<keyword evidence="7 13" id="KW-0819">tRNA processing</keyword>
<dbReference type="GO" id="GO:0003725">
    <property type="term" value="F:double-stranded RNA binding"/>
    <property type="evidence" value="ECO:0007669"/>
    <property type="project" value="UniProtKB-UniRule"/>
</dbReference>
<evidence type="ECO:0000256" key="13">
    <source>
        <dbReference type="PIRNR" id="PIRNR004930"/>
    </source>
</evidence>
<dbReference type="GO" id="GO:0005737">
    <property type="term" value="C:cytoplasm"/>
    <property type="evidence" value="ECO:0007669"/>
    <property type="project" value="UniProtKB-SubCell"/>
</dbReference>
<dbReference type="PANTHER" id="PTHR17490">
    <property type="entry name" value="SUA5"/>
    <property type="match status" value="1"/>
</dbReference>
<keyword evidence="8 13" id="KW-0548">Nucleotidyltransferase</keyword>
<proteinExistence type="inferred from homology"/>
<keyword evidence="17" id="KW-1185">Reference proteome</keyword>
<dbReference type="GO" id="GO:0061710">
    <property type="term" value="F:L-threonylcarbamoyladenylate synthase"/>
    <property type="evidence" value="ECO:0007669"/>
    <property type="project" value="UniProtKB-EC"/>
</dbReference>
<dbReference type="RefSeq" id="WP_010933378.1">
    <property type="nucleotide sequence ID" value="NC_002932.3"/>
</dbReference>
<dbReference type="EMBL" id="AE006470">
    <property type="protein sequence ID" value="AAM72939.1"/>
    <property type="molecule type" value="Genomic_DNA"/>
</dbReference>
<dbReference type="InterPro" id="IPR005145">
    <property type="entry name" value="Sua5_C"/>
</dbReference>
<feature type="binding site" evidence="14">
    <location>
        <position position="28"/>
    </location>
    <ligand>
        <name>L-threonine</name>
        <dbReference type="ChEBI" id="CHEBI:57926"/>
    </ligand>
</feature>
<feature type="binding site" evidence="14">
    <location>
        <position position="110"/>
    </location>
    <ligand>
        <name>ATP</name>
        <dbReference type="ChEBI" id="CHEBI:30616"/>
    </ligand>
</feature>
<dbReference type="PROSITE" id="PS51163">
    <property type="entry name" value="YRDC"/>
    <property type="match status" value="1"/>
</dbReference>
<dbReference type="GO" id="GO:0000049">
    <property type="term" value="F:tRNA binding"/>
    <property type="evidence" value="ECO:0007669"/>
    <property type="project" value="TreeGrafter"/>
</dbReference>
<keyword evidence="10 13" id="KW-0067">ATP-binding</keyword>
<dbReference type="PATRIC" id="fig|194439.7.peg.1551"/>
<dbReference type="PIRSF" id="PIRSF004930">
    <property type="entry name" value="Tln_factor_SUA5"/>
    <property type="match status" value="1"/>
</dbReference>
<evidence type="ECO:0000256" key="6">
    <source>
        <dbReference type="ARBA" id="ARBA00022679"/>
    </source>
</evidence>
<feature type="binding site" evidence="14">
    <location>
        <position position="60"/>
    </location>
    <ligand>
        <name>L-threonine</name>
        <dbReference type="ChEBI" id="CHEBI:57926"/>
    </ligand>
</feature>
<accession>Q8KBR8</accession>
<sequence length="323" mass="34808">MQTLVTDRPEEAASWLNRSETVAFPTETVYGLGADAFNPDAVAKIFKAKGRPSDNPLIVHVATPEQIGEVAAEIGETAKILVERFFPGPLTLVLKKRAAVPEIVSAGLPTIGVRCPSHPIASEFLRHCKHPVAAPSANVSGRPSPTDWKTVYHDLGGKIACLLRGEPSTIGLESTIVDCSVNPPRLLRTGAVSIELLRELVPDIEIATACKPGEAPKSPGQKYRHYSPEAEIILVESPPSNLQTDLHAAWIGLAAPPAGAAKSLQCRDMDEYARVLFGFFRTCDAEGIRTIYCELPPEKGIGRAIRDRLVKAAGEEVKNSDKQ</sequence>
<feature type="domain" description="YrdC-like" evidence="15">
    <location>
        <begin position="6"/>
        <end position="192"/>
    </location>
</feature>
<organism evidence="16 17">
    <name type="scientific">Chlorobaculum tepidum (strain ATCC 49652 / DSM 12025 / NBRC 103806 / TLS)</name>
    <name type="common">Chlorobium tepidum</name>
    <dbReference type="NCBI Taxonomy" id="194439"/>
    <lineage>
        <taxon>Bacteria</taxon>
        <taxon>Pseudomonadati</taxon>
        <taxon>Chlorobiota</taxon>
        <taxon>Chlorobiia</taxon>
        <taxon>Chlorobiales</taxon>
        <taxon>Chlorobiaceae</taxon>
        <taxon>Chlorobaculum</taxon>
    </lineage>
</organism>
<dbReference type="InterPro" id="IPR017945">
    <property type="entry name" value="DHBP_synth_RibB-like_a/b_dom"/>
</dbReference>
<evidence type="ECO:0000256" key="1">
    <source>
        <dbReference type="ARBA" id="ARBA00004496"/>
    </source>
</evidence>
<comment type="catalytic activity">
    <reaction evidence="12 13">
        <text>L-threonine + hydrogencarbonate + ATP = L-threonylcarbamoyladenylate + diphosphate + H2O</text>
        <dbReference type="Rhea" id="RHEA:36407"/>
        <dbReference type="ChEBI" id="CHEBI:15377"/>
        <dbReference type="ChEBI" id="CHEBI:17544"/>
        <dbReference type="ChEBI" id="CHEBI:30616"/>
        <dbReference type="ChEBI" id="CHEBI:33019"/>
        <dbReference type="ChEBI" id="CHEBI:57926"/>
        <dbReference type="ChEBI" id="CHEBI:73682"/>
        <dbReference type="EC" id="2.7.7.87"/>
    </reaction>
</comment>
<dbReference type="GO" id="GO:0006450">
    <property type="term" value="P:regulation of translational fidelity"/>
    <property type="evidence" value="ECO:0007669"/>
    <property type="project" value="TreeGrafter"/>
</dbReference>
<feature type="binding site" evidence="14">
    <location>
        <position position="136"/>
    </location>
    <ligand>
        <name>ATP</name>
        <dbReference type="ChEBI" id="CHEBI:30616"/>
    </ligand>
</feature>
<evidence type="ECO:0000256" key="4">
    <source>
        <dbReference type="ARBA" id="ARBA00015492"/>
    </source>
</evidence>
<evidence type="ECO:0000259" key="15">
    <source>
        <dbReference type="PROSITE" id="PS51163"/>
    </source>
</evidence>
<evidence type="ECO:0000256" key="8">
    <source>
        <dbReference type="ARBA" id="ARBA00022695"/>
    </source>
</evidence>
<evidence type="ECO:0000256" key="10">
    <source>
        <dbReference type="ARBA" id="ARBA00022840"/>
    </source>
</evidence>
<evidence type="ECO:0000256" key="7">
    <source>
        <dbReference type="ARBA" id="ARBA00022694"/>
    </source>
</evidence>
<evidence type="ECO:0000256" key="2">
    <source>
        <dbReference type="ARBA" id="ARBA00007663"/>
    </source>
</evidence>
<protein>
    <recommendedName>
        <fullName evidence="4 13">Threonylcarbamoyl-AMP synthase</fullName>
        <shortName evidence="13">TC-AMP synthase</shortName>
        <ecNumber evidence="3 13">2.7.7.87</ecNumber>
    </recommendedName>
    <alternativeName>
        <fullName evidence="11 13">L-threonylcarbamoyladenylate synthase</fullName>
    </alternativeName>
</protein>
<dbReference type="InterPro" id="IPR038385">
    <property type="entry name" value="Sua5/YwlC_C"/>
</dbReference>
<dbReference type="InterPro" id="IPR010923">
    <property type="entry name" value="T(6)A37_SUA5"/>
</dbReference>
<dbReference type="Gene3D" id="3.90.870.10">
    <property type="entry name" value="DHBP synthase"/>
    <property type="match status" value="1"/>
</dbReference>
<comment type="function">
    <text evidence="13">Required for the formation of a threonylcarbamoyl group on adenosine at position 37 (t(6)A37) in tRNAs that read codons beginning with adenine.</text>
</comment>
<reference evidence="16 17" key="1">
    <citation type="journal article" date="2002" name="Proc. Natl. Acad. Sci. U.S.A.">
        <title>The complete genome sequence of Chlorobium tepidum TLS, a photosynthetic, anaerobic, green-sulfur bacterium.</title>
        <authorList>
            <person name="Eisen J.A."/>
            <person name="Nelson K.E."/>
            <person name="Paulsen I.T."/>
            <person name="Heidelberg J.F."/>
            <person name="Wu M."/>
            <person name="Dodson R.J."/>
            <person name="Deboy R."/>
            <person name="Gwinn M.L."/>
            <person name="Nelson W.C."/>
            <person name="Haft D.H."/>
            <person name="Hickey E.K."/>
            <person name="Peterson J.D."/>
            <person name="Durkin A.S."/>
            <person name="Kolonay J.L."/>
            <person name="Yang F."/>
            <person name="Holt I."/>
            <person name="Umayam L.A."/>
            <person name="Mason T."/>
            <person name="Brenner M."/>
            <person name="Shea T.P."/>
            <person name="Parksey D."/>
            <person name="Nierman W.C."/>
            <person name="Feldblyum T.V."/>
            <person name="Hansen C.L."/>
            <person name="Craven M.B."/>
            <person name="Radune D."/>
            <person name="Vamathevan J."/>
            <person name="Khouri H."/>
            <person name="White O."/>
            <person name="Gruber T.M."/>
            <person name="Ketchum K.A."/>
            <person name="Venter J.C."/>
            <person name="Tettelin H."/>
            <person name="Bryant D.A."/>
            <person name="Fraser C.M."/>
        </authorList>
    </citation>
    <scope>NUCLEOTIDE SEQUENCE [LARGE SCALE GENOMIC DNA]</scope>
    <source>
        <strain evidence="17">ATCC 49652 / DSM 12025 / NBRC 103806 / TLS</strain>
    </source>
</reference>
<dbReference type="InterPro" id="IPR006070">
    <property type="entry name" value="Sua5-like_dom"/>
</dbReference>
<feature type="binding site" evidence="14">
    <location>
        <position position="51"/>
    </location>
    <ligand>
        <name>ATP</name>
        <dbReference type="ChEBI" id="CHEBI:30616"/>
    </ligand>
</feature>
<feature type="binding site" evidence="14">
    <location>
        <position position="114"/>
    </location>
    <ligand>
        <name>L-threonine</name>
        <dbReference type="ChEBI" id="CHEBI:57926"/>
    </ligand>
</feature>
<evidence type="ECO:0000256" key="12">
    <source>
        <dbReference type="ARBA" id="ARBA00048366"/>
    </source>
</evidence>
<dbReference type="GO" id="GO:0005524">
    <property type="term" value="F:ATP binding"/>
    <property type="evidence" value="ECO:0007669"/>
    <property type="project" value="UniProtKB-UniRule"/>
</dbReference>
<gene>
    <name evidence="16" type="ordered locus">CT1715</name>
</gene>
<dbReference type="NCBIfam" id="TIGR00057">
    <property type="entry name" value="L-threonylcarbamoyladenylate synthase"/>
    <property type="match status" value="1"/>
</dbReference>
<feature type="binding site" evidence="14">
    <location>
        <position position="226"/>
    </location>
    <ligand>
        <name>ATP</name>
        <dbReference type="ChEBI" id="CHEBI:30616"/>
    </ligand>
</feature>
<evidence type="ECO:0000256" key="5">
    <source>
        <dbReference type="ARBA" id="ARBA00022490"/>
    </source>
</evidence>
<dbReference type="STRING" id="194439.CT1715"/>
<evidence type="ECO:0000256" key="11">
    <source>
        <dbReference type="ARBA" id="ARBA00029774"/>
    </source>
</evidence>
<dbReference type="SUPFAM" id="SSF55821">
    <property type="entry name" value="YrdC/RibB"/>
    <property type="match status" value="1"/>
</dbReference>
<evidence type="ECO:0000256" key="14">
    <source>
        <dbReference type="PIRSR" id="PIRSR004930-1"/>
    </source>
</evidence>